<dbReference type="Gene3D" id="2.40.50.1020">
    <property type="entry name" value="LytTr DNA-binding domain"/>
    <property type="match status" value="1"/>
</dbReference>
<evidence type="ECO:0000259" key="3">
    <source>
        <dbReference type="PROSITE" id="PS50930"/>
    </source>
</evidence>
<dbReference type="InterPro" id="IPR011006">
    <property type="entry name" value="CheY-like_superfamily"/>
</dbReference>
<protein>
    <submittedName>
        <fullName evidence="4">DNA-binding response regulator</fullName>
    </submittedName>
</protein>
<dbReference type="SMART" id="SM00850">
    <property type="entry name" value="LytTR"/>
    <property type="match status" value="1"/>
</dbReference>
<feature type="domain" description="Response regulatory" evidence="2">
    <location>
        <begin position="3"/>
        <end position="114"/>
    </location>
</feature>
<dbReference type="GO" id="GO:0003677">
    <property type="term" value="F:DNA binding"/>
    <property type="evidence" value="ECO:0007669"/>
    <property type="project" value="UniProtKB-KW"/>
</dbReference>
<sequence>MIRSIAIDDEPFALKQMVDYIDKTPFLELSGQFESALQAISFLQKNEVDLMFVDINMPDLSGMDFVKSLNNPPKVIFTTAYSEYALEGFRVNAIDYLLKPIDYPLFLKAAGKARYRIRPNESEGTEVHGDGKFLFIKSEYKILRINLSEIKYIEGMREYVRIHLQTEKPIMTLMSMKKMEGYLPEEQFMRVHRSFIVSLDKITIIERNRIVFDEKVYIPVSEQYKPKFQKYLDDNFLV</sequence>
<evidence type="ECO:0000313" key="4">
    <source>
        <dbReference type="EMBL" id="RKN80283.1"/>
    </source>
</evidence>
<dbReference type="PANTHER" id="PTHR37299">
    <property type="entry name" value="TRANSCRIPTIONAL REGULATOR-RELATED"/>
    <property type="match status" value="1"/>
</dbReference>
<keyword evidence="1" id="KW-0597">Phosphoprotein</keyword>
<keyword evidence="5" id="KW-1185">Reference proteome</keyword>
<dbReference type="SMART" id="SM00448">
    <property type="entry name" value="REC"/>
    <property type="match status" value="1"/>
</dbReference>
<dbReference type="GO" id="GO:0000156">
    <property type="term" value="F:phosphorelay response regulator activity"/>
    <property type="evidence" value="ECO:0007669"/>
    <property type="project" value="InterPro"/>
</dbReference>
<reference evidence="4 5" key="1">
    <citation type="submission" date="2018-10" db="EMBL/GenBank/DDBJ databases">
        <title>Ulvibacterium marinum gen. nov., sp. nov., a novel marine bacterium of the family Flavobacteriaceae, isolated from a culture of the green alga Ulva prolifera.</title>
        <authorList>
            <person name="Zhang Z."/>
        </authorList>
    </citation>
    <scope>NUCLEOTIDE SEQUENCE [LARGE SCALE GENOMIC DNA]</scope>
    <source>
        <strain evidence="4 5">CCMM003</strain>
    </source>
</reference>
<accession>A0A3B0C2K7</accession>
<dbReference type="PROSITE" id="PS50110">
    <property type="entry name" value="RESPONSE_REGULATORY"/>
    <property type="match status" value="1"/>
</dbReference>
<dbReference type="Proteomes" id="UP000276603">
    <property type="component" value="Unassembled WGS sequence"/>
</dbReference>
<dbReference type="Pfam" id="PF04397">
    <property type="entry name" value="LytTR"/>
    <property type="match status" value="1"/>
</dbReference>
<dbReference type="AlphaFoldDB" id="A0A3B0C2K7"/>
<evidence type="ECO:0000256" key="1">
    <source>
        <dbReference type="PROSITE-ProRule" id="PRU00169"/>
    </source>
</evidence>
<dbReference type="EMBL" id="RBCJ01000003">
    <property type="protein sequence ID" value="RKN80283.1"/>
    <property type="molecule type" value="Genomic_DNA"/>
</dbReference>
<dbReference type="SUPFAM" id="SSF52172">
    <property type="entry name" value="CheY-like"/>
    <property type="match status" value="1"/>
</dbReference>
<gene>
    <name evidence="4" type="ORF">D7Z94_18840</name>
</gene>
<dbReference type="OrthoDB" id="2168082at2"/>
<dbReference type="Pfam" id="PF00072">
    <property type="entry name" value="Response_reg"/>
    <property type="match status" value="1"/>
</dbReference>
<dbReference type="InterPro" id="IPR007492">
    <property type="entry name" value="LytTR_DNA-bd_dom"/>
</dbReference>
<feature type="domain" description="HTH LytTR-type" evidence="3">
    <location>
        <begin position="134"/>
        <end position="234"/>
    </location>
</feature>
<dbReference type="RefSeq" id="WP_120713092.1">
    <property type="nucleotide sequence ID" value="NZ_RBCJ01000003.1"/>
</dbReference>
<dbReference type="Gene3D" id="3.40.50.2300">
    <property type="match status" value="1"/>
</dbReference>
<name>A0A3B0C2K7_9FLAO</name>
<dbReference type="PROSITE" id="PS50930">
    <property type="entry name" value="HTH_LYTTR"/>
    <property type="match status" value="1"/>
</dbReference>
<evidence type="ECO:0000259" key="2">
    <source>
        <dbReference type="PROSITE" id="PS50110"/>
    </source>
</evidence>
<dbReference type="FunFam" id="2.40.50.1020:FF:000004">
    <property type="entry name" value="DNA-binding response regulator"/>
    <property type="match status" value="1"/>
</dbReference>
<evidence type="ECO:0000313" key="5">
    <source>
        <dbReference type="Proteomes" id="UP000276603"/>
    </source>
</evidence>
<proteinExistence type="predicted"/>
<dbReference type="PANTHER" id="PTHR37299:SF1">
    <property type="entry name" value="STAGE 0 SPORULATION PROTEIN A HOMOLOG"/>
    <property type="match status" value="1"/>
</dbReference>
<dbReference type="InterPro" id="IPR046947">
    <property type="entry name" value="LytR-like"/>
</dbReference>
<organism evidence="4 5">
    <name type="scientific">Ulvibacterium marinum</name>
    <dbReference type="NCBI Taxonomy" id="2419782"/>
    <lineage>
        <taxon>Bacteria</taxon>
        <taxon>Pseudomonadati</taxon>
        <taxon>Bacteroidota</taxon>
        <taxon>Flavobacteriia</taxon>
        <taxon>Flavobacteriales</taxon>
        <taxon>Flavobacteriaceae</taxon>
        <taxon>Ulvibacterium</taxon>
    </lineage>
</organism>
<comment type="caution">
    <text evidence="4">The sequence shown here is derived from an EMBL/GenBank/DDBJ whole genome shotgun (WGS) entry which is preliminary data.</text>
</comment>
<feature type="modified residue" description="4-aspartylphosphate" evidence="1">
    <location>
        <position position="54"/>
    </location>
</feature>
<keyword evidence="4" id="KW-0238">DNA-binding</keyword>
<dbReference type="InterPro" id="IPR001789">
    <property type="entry name" value="Sig_transdc_resp-reg_receiver"/>
</dbReference>